<dbReference type="Proteomes" id="UP000248349">
    <property type="component" value="Unassembled WGS sequence"/>
</dbReference>
<proteinExistence type="predicted"/>
<accession>A0A318ZGS9</accession>
<keyword evidence="2" id="KW-1185">Reference proteome</keyword>
<sequence>MTSDQETTSNPWVEYDRQTTIVRCDWGPCGEPRGRSDLTSIMAKNFQTRSNSEPYDPYGTSRRWVDILSCALSQPITLSHPDPADPNKTLQSLGLSIISRYYTKPNPQQAEAAGEQVHRLQPVLTPQNAQLVIVDVVRPEDARVEIENTQYVDGSVLTAPHARASPLFRIFCVPWDSSSQMNSPIMTQEASEFHQKFPTSAGGKDLHVIRNGCVIARNHALGFFVVDAGEMRADEYLRLTSTLRNARRDRIWMVRFLQRTLHHALWDALVDHQARYA</sequence>
<dbReference type="GeneID" id="37077583"/>
<dbReference type="RefSeq" id="XP_025431939.1">
    <property type="nucleotide sequence ID" value="XM_025576354.1"/>
</dbReference>
<evidence type="ECO:0000313" key="1">
    <source>
        <dbReference type="EMBL" id="PYH45957.1"/>
    </source>
</evidence>
<dbReference type="EMBL" id="KZ821229">
    <property type="protein sequence ID" value="PYH45957.1"/>
    <property type="molecule type" value="Genomic_DNA"/>
</dbReference>
<name>A0A318ZGS9_9EURO</name>
<evidence type="ECO:0000313" key="2">
    <source>
        <dbReference type="Proteomes" id="UP000248349"/>
    </source>
</evidence>
<reference evidence="1 2" key="1">
    <citation type="submission" date="2016-12" db="EMBL/GenBank/DDBJ databases">
        <title>The genomes of Aspergillus section Nigri reveals drivers in fungal speciation.</title>
        <authorList>
            <consortium name="DOE Joint Genome Institute"/>
            <person name="Vesth T.C."/>
            <person name="Nybo J."/>
            <person name="Theobald S."/>
            <person name="Brandl J."/>
            <person name="Frisvad J.C."/>
            <person name="Nielsen K.F."/>
            <person name="Lyhne E.K."/>
            <person name="Kogle M.E."/>
            <person name="Kuo A."/>
            <person name="Riley R."/>
            <person name="Clum A."/>
            <person name="Nolan M."/>
            <person name="Lipzen A."/>
            <person name="Salamov A."/>
            <person name="Henrissat B."/>
            <person name="Wiebenga A."/>
            <person name="De Vries R.P."/>
            <person name="Grigoriev I.V."/>
            <person name="Mortensen U.H."/>
            <person name="Andersen M.R."/>
            <person name="Baker S.E."/>
        </authorList>
    </citation>
    <scope>NUCLEOTIDE SEQUENCE [LARGE SCALE GENOMIC DNA]</scope>
    <source>
        <strain evidence="1 2">JOP 1030-1</strain>
    </source>
</reference>
<organism evidence="1 2">
    <name type="scientific">Aspergillus saccharolyticus JOP 1030-1</name>
    <dbReference type="NCBI Taxonomy" id="1450539"/>
    <lineage>
        <taxon>Eukaryota</taxon>
        <taxon>Fungi</taxon>
        <taxon>Dikarya</taxon>
        <taxon>Ascomycota</taxon>
        <taxon>Pezizomycotina</taxon>
        <taxon>Eurotiomycetes</taxon>
        <taxon>Eurotiomycetidae</taxon>
        <taxon>Eurotiales</taxon>
        <taxon>Aspergillaceae</taxon>
        <taxon>Aspergillus</taxon>
        <taxon>Aspergillus subgen. Circumdati</taxon>
    </lineage>
</organism>
<gene>
    <name evidence="1" type="ORF">BP01DRAFT_365236</name>
</gene>
<protein>
    <submittedName>
        <fullName evidence="1">Uncharacterized protein</fullName>
    </submittedName>
</protein>
<dbReference type="AlphaFoldDB" id="A0A318ZGS9"/>